<evidence type="ECO:0000259" key="2">
    <source>
        <dbReference type="Pfam" id="PF17761"/>
    </source>
</evidence>
<dbReference type="PANTHER" id="PTHR30547:SF0">
    <property type="entry name" value="BLR8175 PROTEIN"/>
    <property type="match status" value="1"/>
</dbReference>
<evidence type="ECO:0008006" key="5">
    <source>
        <dbReference type="Google" id="ProtNLM"/>
    </source>
</evidence>
<sequence>MDQKYRDAVQLIKTAILQSQYEAAKSANEKQLMLYFGIGKYISLNSRNGFWGQGAIDTISEQLTRELPGLRGFSSRNLRNMRVFYEEWSTLDTSNNENYNLAEASAKSSYGFDVQIWQNRLPNLESFSVEAFLGISFSNHLLIISKVKSYDERIFYIKRSVSEKYSLEQLKRSIAANDFEHQGNLSNNFSSTLSPAVKAFKAINTFKDEYLLDYINVEEIDIRDSADIDEKVVENAIVNNVKNFILTFGRDFAFIGNQYHLDAFGEEQYIDLLFFNRELNCLVAVELKRGKFKPSYLGQLQGYLSVLDGYEKKPHENPAIGLILCKDMNKSFVDYVIQDYSKPMGVATYKTSRDMSEELKKALPDIEELKRLLDTENE</sequence>
<organism evidence="3 4">
    <name type="scientific">Pseudobutyrivibrio ruminis</name>
    <dbReference type="NCBI Taxonomy" id="46206"/>
    <lineage>
        <taxon>Bacteria</taxon>
        <taxon>Bacillati</taxon>
        <taxon>Bacillota</taxon>
        <taxon>Clostridia</taxon>
        <taxon>Lachnospirales</taxon>
        <taxon>Lachnospiraceae</taxon>
        <taxon>Pseudobutyrivibrio</taxon>
    </lineage>
</organism>
<feature type="domain" description="YhcG N-terminal" evidence="2">
    <location>
        <begin position="12"/>
        <end position="180"/>
    </location>
</feature>
<dbReference type="InterPro" id="IPR011856">
    <property type="entry name" value="tRNA_endonuc-like_dom_sf"/>
</dbReference>
<evidence type="ECO:0000313" key="4">
    <source>
        <dbReference type="Proteomes" id="UP000224317"/>
    </source>
</evidence>
<feature type="domain" description="YhcG PDDEXK nuclease" evidence="1">
    <location>
        <begin position="205"/>
        <end position="364"/>
    </location>
</feature>
<evidence type="ECO:0000313" key="3">
    <source>
        <dbReference type="EMBL" id="PHU39389.1"/>
    </source>
</evidence>
<reference evidence="3" key="1">
    <citation type="submission" date="2017-10" db="EMBL/GenBank/DDBJ databases">
        <title>Resolving the taxonomy of Roseburia spp., Eubacterium rectale and Agathobacter spp. through phylogenomic analysis.</title>
        <authorList>
            <person name="Sheridan P.O."/>
            <person name="Walker A.W."/>
            <person name="Duncan S.H."/>
            <person name="Scott K.P."/>
            <person name="Toole P.W.O."/>
            <person name="Luis P."/>
            <person name="Flint H.J."/>
        </authorList>
    </citation>
    <scope>NUCLEOTIDE SEQUENCE [LARGE SCALE GENOMIC DNA]</scope>
    <source>
        <strain evidence="3">JK10</strain>
    </source>
</reference>
<dbReference type="GO" id="GO:0003676">
    <property type="term" value="F:nucleic acid binding"/>
    <property type="evidence" value="ECO:0007669"/>
    <property type="project" value="InterPro"/>
</dbReference>
<dbReference type="InterPro" id="IPR053148">
    <property type="entry name" value="PD-DEXK-like_domain"/>
</dbReference>
<accession>A0A2G3E7W9</accession>
<dbReference type="InterPro" id="IPR009362">
    <property type="entry name" value="YhcG_C"/>
</dbReference>
<dbReference type="Proteomes" id="UP000224317">
    <property type="component" value="Unassembled WGS sequence"/>
</dbReference>
<dbReference type="Pfam" id="PF17761">
    <property type="entry name" value="DUF1016_N"/>
    <property type="match status" value="1"/>
</dbReference>
<dbReference type="EMBL" id="PDYH01000049">
    <property type="protein sequence ID" value="PHU39389.1"/>
    <property type="molecule type" value="Genomic_DNA"/>
</dbReference>
<comment type="caution">
    <text evidence="3">The sequence shown here is derived from an EMBL/GenBank/DDBJ whole genome shotgun (WGS) entry which is preliminary data.</text>
</comment>
<dbReference type="InterPro" id="IPR041527">
    <property type="entry name" value="YhcG_N"/>
</dbReference>
<dbReference type="Gene3D" id="3.40.1350.10">
    <property type="match status" value="1"/>
</dbReference>
<dbReference type="Pfam" id="PF06250">
    <property type="entry name" value="YhcG_C"/>
    <property type="match status" value="1"/>
</dbReference>
<dbReference type="RefSeq" id="WP_099413738.1">
    <property type="nucleotide sequence ID" value="NZ_PDYH01000049.1"/>
</dbReference>
<protein>
    <recommendedName>
        <fullName evidence="5">DUF1016 domain-containing protein</fullName>
    </recommendedName>
</protein>
<proteinExistence type="predicted"/>
<evidence type="ECO:0000259" key="1">
    <source>
        <dbReference type="Pfam" id="PF06250"/>
    </source>
</evidence>
<name>A0A2G3E7W9_9FIRM</name>
<dbReference type="AlphaFoldDB" id="A0A2G3E7W9"/>
<keyword evidence="4" id="KW-1185">Reference proteome</keyword>
<gene>
    <name evidence="3" type="ORF">CSX00_11075</name>
</gene>
<dbReference type="PANTHER" id="PTHR30547">
    <property type="entry name" value="UNCHARACTERIZED PROTEIN YHCG-RELATED"/>
    <property type="match status" value="1"/>
</dbReference>